<dbReference type="InterPro" id="IPR003715">
    <property type="entry name" value="Poly_export_N"/>
</dbReference>
<evidence type="ECO:0000313" key="4">
    <source>
        <dbReference type="EMBL" id="MCF2564095.1"/>
    </source>
</evidence>
<gene>
    <name evidence="4" type="ORF">I6E12_08215</name>
</gene>
<dbReference type="InterPro" id="IPR049712">
    <property type="entry name" value="Poly_export"/>
</dbReference>
<evidence type="ECO:0000256" key="2">
    <source>
        <dbReference type="SAM" id="SignalP"/>
    </source>
</evidence>
<proteinExistence type="predicted"/>
<sequence length="267" mass="29513">MKQQKTMICGWICTMATAMVMTACVTPKNYNYLQDLQSGSVTTTPASGYIRLQPKDEISILVKSNSAELDALFNKGITTTMSNGNAQGSQYVEGYRLDANGNIDFPQLGTIHLAGMRRSEVENYIKTRLEEEGLLKHATVTVGFRNLSYTVMGEVKNAGEYAIEKDEVTLLEALGKAGDLTVYGRRDSVVVVRNDGERHTTLMADLTRGKVLHESEAYYVHQNDLIYVKANPTKIRQSTTNGNETRSMSLWISIASILASLAVLITR</sequence>
<feature type="chain" id="PRO_5046112576" evidence="2">
    <location>
        <begin position="24"/>
        <end position="267"/>
    </location>
</feature>
<dbReference type="Proteomes" id="UP001200470">
    <property type="component" value="Unassembled WGS sequence"/>
</dbReference>
<dbReference type="RefSeq" id="WP_301638233.1">
    <property type="nucleotide sequence ID" value="NZ_JADYTN010000017.1"/>
</dbReference>
<evidence type="ECO:0000256" key="1">
    <source>
        <dbReference type="ARBA" id="ARBA00022729"/>
    </source>
</evidence>
<keyword evidence="1 2" id="KW-0732">Signal</keyword>
<dbReference type="EMBL" id="JADYTN010000017">
    <property type="protein sequence ID" value="MCF2564095.1"/>
    <property type="molecule type" value="Genomic_DNA"/>
</dbReference>
<protein>
    <submittedName>
        <fullName evidence="4">Polysaccharide biosynthesis/export family protein</fullName>
    </submittedName>
</protein>
<dbReference type="Pfam" id="PF02563">
    <property type="entry name" value="Poly_export"/>
    <property type="match status" value="1"/>
</dbReference>
<comment type="caution">
    <text evidence="4">The sequence shown here is derived from an EMBL/GenBank/DDBJ whole genome shotgun (WGS) entry which is preliminary data.</text>
</comment>
<name>A0ABS9CGV8_9BACT</name>
<reference evidence="4 5" key="1">
    <citation type="submission" date="2020-12" db="EMBL/GenBank/DDBJ databases">
        <title>Whole genome sequences of gut porcine anaerobes.</title>
        <authorList>
            <person name="Kubasova T."/>
            <person name="Jahodarova E."/>
            <person name="Rychlik I."/>
        </authorList>
    </citation>
    <scope>NUCLEOTIDE SEQUENCE [LARGE SCALE GENOMIC DNA]</scope>
    <source>
        <strain evidence="4 5">An925</strain>
    </source>
</reference>
<dbReference type="PANTHER" id="PTHR33619">
    <property type="entry name" value="POLYSACCHARIDE EXPORT PROTEIN GFCE-RELATED"/>
    <property type="match status" value="1"/>
</dbReference>
<dbReference type="PANTHER" id="PTHR33619:SF3">
    <property type="entry name" value="POLYSACCHARIDE EXPORT PROTEIN GFCE-RELATED"/>
    <property type="match status" value="1"/>
</dbReference>
<dbReference type="PROSITE" id="PS51257">
    <property type="entry name" value="PROKAR_LIPOPROTEIN"/>
    <property type="match status" value="1"/>
</dbReference>
<keyword evidence="5" id="KW-1185">Reference proteome</keyword>
<feature type="domain" description="Polysaccharide export protein N-terminal" evidence="3">
    <location>
        <begin position="49"/>
        <end position="142"/>
    </location>
</feature>
<evidence type="ECO:0000313" key="5">
    <source>
        <dbReference type="Proteomes" id="UP001200470"/>
    </source>
</evidence>
<organism evidence="4 5">
    <name type="scientific">Xylanibacter brevis</name>
    <dbReference type="NCBI Taxonomy" id="83231"/>
    <lineage>
        <taxon>Bacteria</taxon>
        <taxon>Pseudomonadati</taxon>
        <taxon>Bacteroidota</taxon>
        <taxon>Bacteroidia</taxon>
        <taxon>Bacteroidales</taxon>
        <taxon>Prevotellaceae</taxon>
        <taxon>Xylanibacter</taxon>
    </lineage>
</organism>
<feature type="signal peptide" evidence="2">
    <location>
        <begin position="1"/>
        <end position="23"/>
    </location>
</feature>
<dbReference type="Gene3D" id="3.30.1950.10">
    <property type="entry name" value="wza like domain"/>
    <property type="match status" value="1"/>
</dbReference>
<evidence type="ECO:0000259" key="3">
    <source>
        <dbReference type="Pfam" id="PF02563"/>
    </source>
</evidence>
<accession>A0ABS9CGV8</accession>
<dbReference type="Gene3D" id="3.10.560.10">
    <property type="entry name" value="Outer membrane lipoprotein wza domain like"/>
    <property type="match status" value="2"/>
</dbReference>